<gene>
    <name evidence="4 5" type="primary">LOC110075922</name>
</gene>
<dbReference type="GeneID" id="110075922"/>
<reference evidence="4 5" key="1">
    <citation type="submission" date="2025-05" db="UniProtKB">
        <authorList>
            <consortium name="RefSeq"/>
        </authorList>
    </citation>
    <scope>IDENTIFICATION</scope>
</reference>
<keyword evidence="3" id="KW-1185">Reference proteome</keyword>
<evidence type="ECO:0000256" key="2">
    <source>
        <dbReference type="SAM" id="Coils"/>
    </source>
</evidence>
<dbReference type="PANTHER" id="PTHR14096">
    <property type="entry name" value="APOLIPOPROTEIN L"/>
    <property type="match status" value="1"/>
</dbReference>
<accession>A0ABM5GEV7</accession>
<dbReference type="PANTHER" id="PTHR14096:SF27">
    <property type="entry name" value="APOLIPOPROTEIN L2"/>
    <property type="match status" value="1"/>
</dbReference>
<dbReference type="Pfam" id="PF05461">
    <property type="entry name" value="ApoL"/>
    <property type="match status" value="1"/>
</dbReference>
<dbReference type="Proteomes" id="UP001652642">
    <property type="component" value="Chromosome 5"/>
</dbReference>
<protein>
    <submittedName>
        <fullName evidence="4 5">Apolipoprotein L2-like</fullName>
    </submittedName>
</protein>
<feature type="coiled-coil region" evidence="2">
    <location>
        <begin position="260"/>
        <end position="291"/>
    </location>
</feature>
<evidence type="ECO:0000256" key="1">
    <source>
        <dbReference type="ARBA" id="ARBA00010090"/>
    </source>
</evidence>
<evidence type="ECO:0000313" key="5">
    <source>
        <dbReference type="RefSeq" id="XP_072856155.1"/>
    </source>
</evidence>
<proteinExistence type="inferred from homology"/>
<evidence type="ECO:0000313" key="4">
    <source>
        <dbReference type="RefSeq" id="XP_072856154.1"/>
    </source>
</evidence>
<name>A0ABM5GEV7_9SAUR</name>
<evidence type="ECO:0000313" key="3">
    <source>
        <dbReference type="Proteomes" id="UP001652642"/>
    </source>
</evidence>
<dbReference type="InterPro" id="IPR008405">
    <property type="entry name" value="ApoL"/>
</dbReference>
<comment type="similarity">
    <text evidence="1">Belongs to the apolipoprotein L family.</text>
</comment>
<sequence>MYNILIYSRTGRNRLWEDMDVEHFANFQKEFPAHREVLGKCIRCLQEIADRIDTTHKDCTIANITASSAGATSDILSILGLTLAPFSAGVSLILTATGIGLGAAAAAAGISAAVSEYVIDSEDLRKVQALMNECKESLKLVMHPDEFDFSPESTPSPTKLVKKAVAIYSAPEKVKANVKALKVARANPELTALAQQATAVGIGARAAMTGVEEVESSFRGTALAMTKGARMLSAASAGFFFLYDAYSLIQGVIHLTEGAKADVAAQIRDKANRLEEALQELNKLYEELNEED</sequence>
<keyword evidence="2" id="KW-0175">Coiled coil</keyword>
<dbReference type="RefSeq" id="XP_072856155.1">
    <property type="nucleotide sequence ID" value="XM_073000054.1"/>
</dbReference>
<dbReference type="RefSeq" id="XP_072856154.1">
    <property type="nucleotide sequence ID" value="XM_073000053.1"/>
</dbReference>
<organism evidence="3 5">
    <name type="scientific">Pogona vitticeps</name>
    <name type="common">central bearded dragon</name>
    <dbReference type="NCBI Taxonomy" id="103695"/>
    <lineage>
        <taxon>Eukaryota</taxon>
        <taxon>Metazoa</taxon>
        <taxon>Chordata</taxon>
        <taxon>Craniata</taxon>
        <taxon>Vertebrata</taxon>
        <taxon>Euteleostomi</taxon>
        <taxon>Lepidosauria</taxon>
        <taxon>Squamata</taxon>
        <taxon>Bifurcata</taxon>
        <taxon>Unidentata</taxon>
        <taxon>Episquamata</taxon>
        <taxon>Toxicofera</taxon>
        <taxon>Iguania</taxon>
        <taxon>Acrodonta</taxon>
        <taxon>Agamidae</taxon>
        <taxon>Amphibolurinae</taxon>
        <taxon>Pogona</taxon>
    </lineage>
</organism>